<keyword evidence="3" id="KW-1185">Reference proteome</keyword>
<name>U5MU82_CLOSA</name>
<dbReference type="NCBIfam" id="TIGR02593">
    <property type="entry name" value="CRISPR_cas5"/>
    <property type="match status" value="1"/>
</dbReference>
<organism evidence="2 3">
    <name type="scientific">Clostridium saccharobutylicum DSM 13864</name>
    <dbReference type="NCBI Taxonomy" id="1345695"/>
    <lineage>
        <taxon>Bacteria</taxon>
        <taxon>Bacillati</taxon>
        <taxon>Bacillota</taxon>
        <taxon>Clostridia</taxon>
        <taxon>Eubacteriales</taxon>
        <taxon>Clostridiaceae</taxon>
        <taxon>Clostridium</taxon>
    </lineage>
</organism>
<dbReference type="RefSeq" id="WP_022745992.1">
    <property type="nucleotide sequence ID" value="NC_022571.1"/>
</dbReference>
<protein>
    <submittedName>
        <fullName evidence="2">CRISPR-associated protein Cas5, subtype I-B/HMARI</fullName>
    </submittedName>
</protein>
<dbReference type="OrthoDB" id="5363158at2"/>
<dbReference type="KEGG" id="csb:CLSA_c19930"/>
<evidence type="ECO:0000256" key="1">
    <source>
        <dbReference type="ARBA" id="ARBA00023118"/>
    </source>
</evidence>
<reference evidence="2 3" key="1">
    <citation type="journal article" date="2013" name="Genome Announc.">
        <title>Complete Genome Sequence of the Solvent Producer Clostridium saccharobutylicum NCP262 (DSM 13864).</title>
        <authorList>
            <person name="Poehlein A."/>
            <person name="Hartwich K."/>
            <person name="Krabben P."/>
            <person name="Ehrenreich A."/>
            <person name="Liebl W."/>
            <person name="Durre P."/>
            <person name="Gottschalk G."/>
            <person name="Daniel R."/>
        </authorList>
    </citation>
    <scope>NUCLEOTIDE SEQUENCE [LARGE SCALE GENOMIC DNA]</scope>
    <source>
        <strain evidence="2">DSM 13864</strain>
    </source>
</reference>
<dbReference type="Proteomes" id="UP000017118">
    <property type="component" value="Chromosome"/>
</dbReference>
<dbReference type="PATRIC" id="fig|1345695.10.peg.2430"/>
<sequence length="260" mass="29675">MDVVKINIYGKTAFFKKPEVNTYRYLTYGQLHKVALMGIFGCILGLNGYGQQGDKVYPEFYEKLKDIKVSIVPISPAKTGGFSKKIQQFNNSVGYASKEEGGNLIVTEQWLENVSWEVYILCNNDISNKLKDALLGKNTVYIPYLGKNDHVANISSIEVYKGVETQDVSYISTLDSLFLKDCVNIKKLIKPNGFRPVKAAPSCGLEKMREYVYQEFLPYALEPKFNTYDTRKFICTNKSIEVNDKESIIYSINDKNLFFY</sequence>
<dbReference type="HOGENOM" id="CLU_100173_0_0_9"/>
<dbReference type="AlphaFoldDB" id="U5MU82"/>
<dbReference type="InterPro" id="IPR013422">
    <property type="entry name" value="CRISPR-assoc_prot_Cas5_N"/>
</dbReference>
<dbReference type="NCBIfam" id="TIGR02592">
    <property type="entry name" value="cas_Cas5h"/>
    <property type="match status" value="1"/>
</dbReference>
<dbReference type="eggNOG" id="COG1688">
    <property type="taxonomic scope" value="Bacteria"/>
</dbReference>
<dbReference type="InterPro" id="IPR013421">
    <property type="entry name" value="CRISPR-assoc_prot_Cas5_HALMA"/>
</dbReference>
<dbReference type="EMBL" id="CP006721">
    <property type="protein sequence ID" value="AGX42977.1"/>
    <property type="molecule type" value="Genomic_DNA"/>
</dbReference>
<evidence type="ECO:0000313" key="2">
    <source>
        <dbReference type="EMBL" id="AGX42977.1"/>
    </source>
</evidence>
<accession>U5MU82</accession>
<dbReference type="GO" id="GO:0051607">
    <property type="term" value="P:defense response to virus"/>
    <property type="evidence" value="ECO:0007669"/>
    <property type="project" value="UniProtKB-KW"/>
</dbReference>
<proteinExistence type="predicted"/>
<keyword evidence="1" id="KW-0051">Antiviral defense</keyword>
<gene>
    <name evidence="2" type="ORF">CLSA_c19930</name>
</gene>
<dbReference type="GeneID" id="55474457"/>
<evidence type="ECO:0000313" key="3">
    <source>
        <dbReference type="Proteomes" id="UP000017118"/>
    </source>
</evidence>